<protein>
    <submittedName>
        <fullName evidence="3">ABC transporter permease</fullName>
    </submittedName>
</protein>
<evidence type="ECO:0000313" key="3">
    <source>
        <dbReference type="EMBL" id="AXG79567.1"/>
    </source>
</evidence>
<sequence>MSTDTRQGGQNQQPTGTKGPTRNTGPTGTVPTAVQRGPARLAGMLWLVWRQHRAAFLTLIAVTAVAVGLMAYLRADLMGFLASENTSAPTPDQTDSFESHAQRMWSVGEYLGYLPLLIGVFIGAPLFAGDLETGTARLVTAQSVSRTRWIVTKLALTGVVVAALTALLSAVFGWWWRPVSHRDTMSFTSGTFFDNTGIVPVALALLAFSVGAAAGLVLRRTLVSMVATLGIVAALQVVWSRFRLDLGTILTAESRGTAGQELPDPKLPSGAVETGEGTGFLTGSGERLDWMTCLSETEDTARTACLQAKDIVGLWKDYLPISQMPTMQYLGAAIILTLTAALTTCILLRGRKQPL</sequence>
<feature type="transmembrane region" description="Helical" evidence="2">
    <location>
        <begin position="225"/>
        <end position="242"/>
    </location>
</feature>
<feature type="compositionally biased region" description="Polar residues" evidence="1">
    <location>
        <begin position="1"/>
        <end position="32"/>
    </location>
</feature>
<accession>A0A345HS93</accession>
<dbReference type="AlphaFoldDB" id="A0A345HS93"/>
<dbReference type="RefSeq" id="WP_114660896.1">
    <property type="nucleotide sequence ID" value="NZ_CP031194.1"/>
</dbReference>
<evidence type="ECO:0000256" key="2">
    <source>
        <dbReference type="SAM" id="Phobius"/>
    </source>
</evidence>
<organism evidence="3 4">
    <name type="scientific">Streptomyces paludis</name>
    <dbReference type="NCBI Taxonomy" id="2282738"/>
    <lineage>
        <taxon>Bacteria</taxon>
        <taxon>Bacillati</taxon>
        <taxon>Actinomycetota</taxon>
        <taxon>Actinomycetes</taxon>
        <taxon>Kitasatosporales</taxon>
        <taxon>Streptomycetaceae</taxon>
        <taxon>Streptomyces</taxon>
    </lineage>
</organism>
<proteinExistence type="predicted"/>
<keyword evidence="2" id="KW-1133">Transmembrane helix</keyword>
<reference evidence="4" key="1">
    <citation type="submission" date="2018-07" db="EMBL/GenBank/DDBJ databases">
        <authorList>
            <person name="Zhao J."/>
        </authorList>
    </citation>
    <scope>NUCLEOTIDE SEQUENCE [LARGE SCALE GENOMIC DNA]</scope>
    <source>
        <strain evidence="4">GSSD-12</strain>
    </source>
</reference>
<feature type="transmembrane region" description="Helical" evidence="2">
    <location>
        <begin position="150"/>
        <end position="176"/>
    </location>
</feature>
<feature type="transmembrane region" description="Helical" evidence="2">
    <location>
        <begin position="329"/>
        <end position="348"/>
    </location>
</feature>
<keyword evidence="2" id="KW-0472">Membrane</keyword>
<feature type="transmembrane region" description="Helical" evidence="2">
    <location>
        <begin position="54"/>
        <end position="73"/>
    </location>
</feature>
<evidence type="ECO:0000256" key="1">
    <source>
        <dbReference type="SAM" id="MobiDB-lite"/>
    </source>
</evidence>
<gene>
    <name evidence="3" type="ORF">DVK44_20070</name>
</gene>
<keyword evidence="4" id="KW-1185">Reference proteome</keyword>
<dbReference type="OrthoDB" id="3579673at2"/>
<dbReference type="EMBL" id="CP031194">
    <property type="protein sequence ID" value="AXG79567.1"/>
    <property type="molecule type" value="Genomic_DNA"/>
</dbReference>
<keyword evidence="2" id="KW-0812">Transmembrane</keyword>
<dbReference type="KEGG" id="spad:DVK44_20070"/>
<dbReference type="Proteomes" id="UP000253868">
    <property type="component" value="Chromosome"/>
</dbReference>
<feature type="transmembrane region" description="Helical" evidence="2">
    <location>
        <begin position="110"/>
        <end position="129"/>
    </location>
</feature>
<name>A0A345HS93_9ACTN</name>
<evidence type="ECO:0000313" key="4">
    <source>
        <dbReference type="Proteomes" id="UP000253868"/>
    </source>
</evidence>
<feature type="region of interest" description="Disordered" evidence="1">
    <location>
        <begin position="1"/>
        <end position="34"/>
    </location>
</feature>
<feature type="transmembrane region" description="Helical" evidence="2">
    <location>
        <begin position="196"/>
        <end position="218"/>
    </location>
</feature>